<dbReference type="InterPro" id="IPR011051">
    <property type="entry name" value="RmlC_Cupin_sf"/>
</dbReference>
<evidence type="ECO:0000256" key="5">
    <source>
        <dbReference type="ARBA" id="ARBA00023152"/>
    </source>
</evidence>
<accession>H5SA11</accession>
<dbReference type="GO" id="GO:0006094">
    <property type="term" value="P:gluconeogenesis"/>
    <property type="evidence" value="ECO:0007669"/>
    <property type="project" value="UniProtKB-KW"/>
</dbReference>
<dbReference type="Gene3D" id="2.60.120.10">
    <property type="entry name" value="Jelly Rolls"/>
    <property type="match status" value="1"/>
</dbReference>
<evidence type="ECO:0000259" key="7">
    <source>
        <dbReference type="Pfam" id="PF06560"/>
    </source>
</evidence>
<evidence type="ECO:0000256" key="2">
    <source>
        <dbReference type="ARBA" id="ARBA00006542"/>
    </source>
</evidence>
<comment type="similarity">
    <text evidence="2">Belongs to the archaeal-type GPI family.</text>
</comment>
<sequence length="245" mass="28139">MNALRCGDREVHPQVRTLREMQSVVFDRDWLRTADLDQPLYLMYRNCVLPEDKQIAHELHVRYDITVLLPVMLGCEYNKTKGHYHSEYKPGLCYPELYQVLEGQAHVLLQKRSGDTVSDVVLVVAHEGEIVLVPPNYGHITINPTEKTLRMANWVSTKVQSFYEPFEQKGGGAYFVTSPPAPPLKREGVGKGLGLFIPNPQYSALPPLRVERAREYPELGLRHGRPIYELIKTPERLRFLSYPDE</sequence>
<evidence type="ECO:0000256" key="1">
    <source>
        <dbReference type="ARBA" id="ARBA00004926"/>
    </source>
</evidence>
<dbReference type="GO" id="GO:0006096">
    <property type="term" value="P:glycolytic process"/>
    <property type="evidence" value="ECO:0007669"/>
    <property type="project" value="UniProtKB-UniPathway"/>
</dbReference>
<dbReference type="UniPathway" id="UPA00109">
    <property type="reaction ID" value="UER00181"/>
</dbReference>
<dbReference type="GO" id="GO:0004347">
    <property type="term" value="F:glucose-6-phosphate isomerase activity"/>
    <property type="evidence" value="ECO:0007669"/>
    <property type="project" value="UniProtKB-EC"/>
</dbReference>
<name>H5SA11_9BACT</name>
<dbReference type="EC" id="5.3.1.9" evidence="3"/>
<reference evidence="8" key="2">
    <citation type="journal article" date="2012" name="PLoS ONE">
        <title>A Deeply Branching Thermophilic Bacterium with an Ancient Acetyl-CoA Pathway Dominates a Subsurface Ecosystem.</title>
        <authorList>
            <person name="Takami H."/>
            <person name="Noguchi H."/>
            <person name="Takaki Y."/>
            <person name="Uchiyama I."/>
            <person name="Toyoda A."/>
            <person name="Nishi S."/>
            <person name="Chee G.-J."/>
            <person name="Arai W."/>
            <person name="Nunoura T."/>
            <person name="Itoh T."/>
            <person name="Hattori M."/>
            <person name="Takai K."/>
        </authorList>
    </citation>
    <scope>NUCLEOTIDE SEQUENCE</scope>
</reference>
<dbReference type="GO" id="GO:0005737">
    <property type="term" value="C:cytoplasm"/>
    <property type="evidence" value="ECO:0007669"/>
    <property type="project" value="InterPro"/>
</dbReference>
<keyword evidence="4" id="KW-0312">Gluconeogenesis</keyword>
<dbReference type="EMBL" id="AP011645">
    <property type="protein sequence ID" value="BAL52997.1"/>
    <property type="molecule type" value="Genomic_DNA"/>
</dbReference>
<dbReference type="InterPro" id="IPR010551">
    <property type="entry name" value="G6P_isomerase_prok"/>
</dbReference>
<comment type="pathway">
    <text evidence="1">Carbohydrate degradation; glycolysis; D-glyceraldehyde 3-phosphate and glycerone phosphate from D-glucose: step 2/4.</text>
</comment>
<dbReference type="CDD" id="cd02218">
    <property type="entry name" value="cupin_PGI"/>
    <property type="match status" value="1"/>
</dbReference>
<evidence type="ECO:0000256" key="3">
    <source>
        <dbReference type="ARBA" id="ARBA00011952"/>
    </source>
</evidence>
<feature type="domain" description="Glucose-6-phosphate isomerase prokaryote" evidence="7">
    <location>
        <begin position="16"/>
        <end position="176"/>
    </location>
</feature>
<keyword evidence="8" id="KW-0413">Isomerase</keyword>
<keyword evidence="5" id="KW-0324">Glycolysis</keyword>
<comment type="catalytic activity">
    <reaction evidence="6">
        <text>alpha-D-glucose 6-phosphate = beta-D-fructose 6-phosphate</text>
        <dbReference type="Rhea" id="RHEA:11816"/>
        <dbReference type="ChEBI" id="CHEBI:57634"/>
        <dbReference type="ChEBI" id="CHEBI:58225"/>
        <dbReference type="EC" id="5.3.1.9"/>
    </reaction>
</comment>
<dbReference type="Pfam" id="PF06560">
    <property type="entry name" value="GPI"/>
    <property type="match status" value="1"/>
</dbReference>
<evidence type="ECO:0000313" key="8">
    <source>
        <dbReference type="EMBL" id="BAL52997.1"/>
    </source>
</evidence>
<gene>
    <name evidence="8" type="ORF">HGMM_F04A11C15</name>
</gene>
<evidence type="ECO:0000256" key="4">
    <source>
        <dbReference type="ARBA" id="ARBA00022432"/>
    </source>
</evidence>
<protein>
    <recommendedName>
        <fullName evidence="3">glucose-6-phosphate isomerase</fullName>
        <ecNumber evidence="3">5.3.1.9</ecNumber>
    </recommendedName>
</protein>
<dbReference type="InterPro" id="IPR014710">
    <property type="entry name" value="RmlC-like_jellyroll"/>
</dbReference>
<reference evidence="8" key="1">
    <citation type="journal article" date="2005" name="Environ. Microbiol.">
        <title>Genetic and functional properties of uncultivated thermophilic crenarchaeotes from a subsurface gold mine as revealed by analysis of genome fragments.</title>
        <authorList>
            <person name="Nunoura T."/>
            <person name="Hirayama H."/>
            <person name="Takami H."/>
            <person name="Oida H."/>
            <person name="Nishi S."/>
            <person name="Shimamura S."/>
            <person name="Suzuki Y."/>
            <person name="Inagaki F."/>
            <person name="Takai K."/>
            <person name="Nealson K.H."/>
            <person name="Horikoshi K."/>
        </authorList>
    </citation>
    <scope>NUCLEOTIDE SEQUENCE</scope>
</reference>
<proteinExistence type="inferred from homology"/>
<organism evidence="8">
    <name type="scientific">uncultured Acetothermia bacterium</name>
    <dbReference type="NCBI Taxonomy" id="236499"/>
    <lineage>
        <taxon>Bacteria</taxon>
        <taxon>Candidatus Bipolaricaulota</taxon>
        <taxon>environmental samples</taxon>
    </lineage>
</organism>
<dbReference type="AlphaFoldDB" id="H5SA11"/>
<dbReference type="SUPFAM" id="SSF51182">
    <property type="entry name" value="RmlC-like cupins"/>
    <property type="match status" value="1"/>
</dbReference>
<evidence type="ECO:0000256" key="6">
    <source>
        <dbReference type="ARBA" id="ARBA00029321"/>
    </source>
</evidence>